<sequence>FSWHFFPPSIFSTSPRRWQERCIIQDNPSDALCCNVITDIDNRSFVGLAATFIAK</sequence>
<accession>A0A0K2TMV1</accession>
<evidence type="ECO:0000313" key="1">
    <source>
        <dbReference type="EMBL" id="CDW27438.1"/>
    </source>
</evidence>
<proteinExistence type="predicted"/>
<protein>
    <submittedName>
        <fullName evidence="1">Uncharacterized protein</fullName>
    </submittedName>
</protein>
<feature type="non-terminal residue" evidence="1">
    <location>
        <position position="1"/>
    </location>
</feature>
<dbReference type="EMBL" id="HACA01010077">
    <property type="protein sequence ID" value="CDW27438.1"/>
    <property type="molecule type" value="Transcribed_RNA"/>
</dbReference>
<dbReference type="AlphaFoldDB" id="A0A0K2TMV1"/>
<name>A0A0K2TMV1_LEPSM</name>
<organism evidence="1">
    <name type="scientific">Lepeophtheirus salmonis</name>
    <name type="common">Salmon louse</name>
    <name type="synonym">Caligus salmonis</name>
    <dbReference type="NCBI Taxonomy" id="72036"/>
    <lineage>
        <taxon>Eukaryota</taxon>
        <taxon>Metazoa</taxon>
        <taxon>Ecdysozoa</taxon>
        <taxon>Arthropoda</taxon>
        <taxon>Crustacea</taxon>
        <taxon>Multicrustacea</taxon>
        <taxon>Hexanauplia</taxon>
        <taxon>Copepoda</taxon>
        <taxon>Siphonostomatoida</taxon>
        <taxon>Caligidae</taxon>
        <taxon>Lepeophtheirus</taxon>
    </lineage>
</organism>
<reference evidence="1" key="1">
    <citation type="submission" date="2014-05" db="EMBL/GenBank/DDBJ databases">
        <authorList>
            <person name="Chronopoulou M."/>
        </authorList>
    </citation>
    <scope>NUCLEOTIDE SEQUENCE</scope>
    <source>
        <tissue evidence="1">Whole organism</tissue>
    </source>
</reference>